<dbReference type="EnsemblMetazoa" id="HelroT133761">
    <property type="protein sequence ID" value="HelroP133761"/>
    <property type="gene ID" value="HelroG133761"/>
</dbReference>
<sequence length="77" mass="9054">YHNLELINTWFQQHAKKLYIGISPDGKTKNQIDYFAIPYRWKTFVKNCKTYTGADCDTDHNLLVATLKFKVKKKAKT</sequence>
<dbReference type="STRING" id="6412.T1EI25"/>
<evidence type="ECO:0000313" key="1">
    <source>
        <dbReference type="EMBL" id="ESO04351.1"/>
    </source>
</evidence>
<dbReference type="RefSeq" id="XP_009017620.1">
    <property type="nucleotide sequence ID" value="XM_009019372.1"/>
</dbReference>
<dbReference type="OrthoDB" id="6242193at2759"/>
<accession>T1EI25</accession>
<name>T1EI25_HELRO</name>
<evidence type="ECO:0008006" key="4">
    <source>
        <dbReference type="Google" id="ProtNLM"/>
    </source>
</evidence>
<dbReference type="OMA" id="LINTWFQ"/>
<dbReference type="InterPro" id="IPR036691">
    <property type="entry name" value="Endo/exonu/phosph_ase_sf"/>
</dbReference>
<reference evidence="2" key="3">
    <citation type="submission" date="2015-06" db="UniProtKB">
        <authorList>
            <consortium name="EnsemblMetazoa"/>
        </authorList>
    </citation>
    <scope>IDENTIFICATION</scope>
</reference>
<dbReference type="HOGENOM" id="CLU_2645038_0_0_1"/>
<reference evidence="3" key="1">
    <citation type="submission" date="2012-12" db="EMBL/GenBank/DDBJ databases">
        <authorList>
            <person name="Hellsten U."/>
            <person name="Grimwood J."/>
            <person name="Chapman J.A."/>
            <person name="Shapiro H."/>
            <person name="Aerts A."/>
            <person name="Otillar R.P."/>
            <person name="Terry A.Y."/>
            <person name="Boore J.L."/>
            <person name="Simakov O."/>
            <person name="Marletaz F."/>
            <person name="Cho S.-J."/>
            <person name="Edsinger-Gonzales E."/>
            <person name="Havlak P."/>
            <person name="Kuo D.-H."/>
            <person name="Larsson T."/>
            <person name="Lv J."/>
            <person name="Arendt D."/>
            <person name="Savage R."/>
            <person name="Osoegawa K."/>
            <person name="de Jong P."/>
            <person name="Lindberg D.R."/>
            <person name="Seaver E.C."/>
            <person name="Weisblat D.A."/>
            <person name="Putnam N.H."/>
            <person name="Grigoriev I.V."/>
            <person name="Rokhsar D.S."/>
        </authorList>
    </citation>
    <scope>NUCLEOTIDE SEQUENCE</scope>
</reference>
<protein>
    <recommendedName>
        <fullName evidence="4">Endonuclease/exonuclease/phosphatase domain-containing protein</fullName>
    </recommendedName>
</protein>
<dbReference type="Proteomes" id="UP000015101">
    <property type="component" value="Unassembled WGS sequence"/>
</dbReference>
<dbReference type="KEGG" id="hro:HELRODRAFT_133761"/>
<organism evidence="2 3">
    <name type="scientific">Helobdella robusta</name>
    <name type="common">Californian leech</name>
    <dbReference type="NCBI Taxonomy" id="6412"/>
    <lineage>
        <taxon>Eukaryota</taxon>
        <taxon>Metazoa</taxon>
        <taxon>Spiralia</taxon>
        <taxon>Lophotrochozoa</taxon>
        <taxon>Annelida</taxon>
        <taxon>Clitellata</taxon>
        <taxon>Hirudinea</taxon>
        <taxon>Rhynchobdellida</taxon>
        <taxon>Glossiphoniidae</taxon>
        <taxon>Helobdella</taxon>
    </lineage>
</organism>
<reference evidence="1 3" key="2">
    <citation type="journal article" date="2013" name="Nature">
        <title>Insights into bilaterian evolution from three spiralian genomes.</title>
        <authorList>
            <person name="Simakov O."/>
            <person name="Marletaz F."/>
            <person name="Cho S.J."/>
            <person name="Edsinger-Gonzales E."/>
            <person name="Havlak P."/>
            <person name="Hellsten U."/>
            <person name="Kuo D.H."/>
            <person name="Larsson T."/>
            <person name="Lv J."/>
            <person name="Arendt D."/>
            <person name="Savage R."/>
            <person name="Osoegawa K."/>
            <person name="de Jong P."/>
            <person name="Grimwood J."/>
            <person name="Chapman J.A."/>
            <person name="Shapiro H."/>
            <person name="Aerts A."/>
            <person name="Otillar R.P."/>
            <person name="Terry A.Y."/>
            <person name="Boore J.L."/>
            <person name="Grigoriev I.V."/>
            <person name="Lindberg D.R."/>
            <person name="Seaver E.C."/>
            <person name="Weisblat D.A."/>
            <person name="Putnam N.H."/>
            <person name="Rokhsar D.S."/>
        </authorList>
    </citation>
    <scope>NUCLEOTIDE SEQUENCE</scope>
</reference>
<evidence type="ECO:0000313" key="3">
    <source>
        <dbReference type="Proteomes" id="UP000015101"/>
    </source>
</evidence>
<dbReference type="InParanoid" id="T1EI25"/>
<dbReference type="EMBL" id="AMQM01004323">
    <property type="status" value="NOT_ANNOTATED_CDS"/>
    <property type="molecule type" value="Genomic_DNA"/>
</dbReference>
<dbReference type="Gene3D" id="3.60.10.10">
    <property type="entry name" value="Endonuclease/exonuclease/phosphatase"/>
    <property type="match status" value="1"/>
</dbReference>
<dbReference type="EMBL" id="KB096502">
    <property type="protein sequence ID" value="ESO04351.1"/>
    <property type="molecule type" value="Genomic_DNA"/>
</dbReference>
<dbReference type="AlphaFoldDB" id="T1EI25"/>
<proteinExistence type="predicted"/>
<dbReference type="eggNOG" id="ENOG502S74V">
    <property type="taxonomic scope" value="Eukaryota"/>
</dbReference>
<gene>
    <name evidence="2" type="primary">20196225</name>
    <name evidence="1" type="ORF">HELRODRAFT_133761</name>
</gene>
<dbReference type="CTD" id="20196225"/>
<keyword evidence="3" id="KW-1185">Reference proteome</keyword>
<evidence type="ECO:0000313" key="2">
    <source>
        <dbReference type="EnsemblMetazoa" id="HelroP133761"/>
    </source>
</evidence>
<dbReference type="GeneID" id="20196225"/>